<feature type="region of interest" description="Disordered" evidence="1">
    <location>
        <begin position="1"/>
        <end position="21"/>
    </location>
</feature>
<dbReference type="Proteomes" id="UP000638981">
    <property type="component" value="Unassembled WGS sequence"/>
</dbReference>
<reference evidence="2" key="2">
    <citation type="submission" date="2020-09" db="EMBL/GenBank/DDBJ databases">
        <authorList>
            <person name="Sun Q."/>
            <person name="Kim S."/>
        </authorList>
    </citation>
    <scope>NUCLEOTIDE SEQUENCE</scope>
    <source>
        <strain evidence="2">KCTC 23310</strain>
    </source>
</reference>
<protein>
    <submittedName>
        <fullName evidence="2">Uncharacterized protein</fullName>
    </submittedName>
</protein>
<evidence type="ECO:0000313" key="3">
    <source>
        <dbReference type="Proteomes" id="UP000638981"/>
    </source>
</evidence>
<comment type="caution">
    <text evidence="2">The sequence shown here is derived from an EMBL/GenBank/DDBJ whole genome shotgun (WGS) entry which is preliminary data.</text>
</comment>
<organism evidence="2 3">
    <name type="scientific">Neogemmobacter tilapiae</name>
    <dbReference type="NCBI Taxonomy" id="875041"/>
    <lineage>
        <taxon>Bacteria</taxon>
        <taxon>Pseudomonadati</taxon>
        <taxon>Pseudomonadota</taxon>
        <taxon>Alphaproteobacteria</taxon>
        <taxon>Rhodobacterales</taxon>
        <taxon>Paracoccaceae</taxon>
        <taxon>Neogemmobacter</taxon>
    </lineage>
</organism>
<proteinExistence type="predicted"/>
<name>A0A918TU06_9RHOB</name>
<evidence type="ECO:0000256" key="1">
    <source>
        <dbReference type="SAM" id="MobiDB-lite"/>
    </source>
</evidence>
<reference evidence="2" key="1">
    <citation type="journal article" date="2014" name="Int. J. Syst. Evol. Microbiol.">
        <title>Complete genome sequence of Corynebacterium casei LMG S-19264T (=DSM 44701T), isolated from a smear-ripened cheese.</title>
        <authorList>
            <consortium name="US DOE Joint Genome Institute (JGI-PGF)"/>
            <person name="Walter F."/>
            <person name="Albersmeier A."/>
            <person name="Kalinowski J."/>
            <person name="Ruckert C."/>
        </authorList>
    </citation>
    <scope>NUCLEOTIDE SEQUENCE</scope>
    <source>
        <strain evidence="2">KCTC 23310</strain>
    </source>
</reference>
<dbReference type="RefSeq" id="WP_189411840.1">
    <property type="nucleotide sequence ID" value="NZ_BMYJ01000006.1"/>
</dbReference>
<accession>A0A918TU06</accession>
<gene>
    <name evidence="2" type="ORF">GCM10007315_23310</name>
</gene>
<dbReference type="AlphaFoldDB" id="A0A918TU06"/>
<sequence length="161" mass="17507">MFNLSSSDGKDPHHGHAKGIKRLADMGPDDAEAGILTVARHFCATFACPESQSWSHALTIAQERFADQGGTALGMAVFDMVQALRMSRQAGFHFSDPLCLNCRLRVTRDEQNLIGLVQALRRGRQSDVAAHAMILCEGNDTAPLIAAAVRLICRLPRPVEV</sequence>
<dbReference type="EMBL" id="BMYJ01000006">
    <property type="protein sequence ID" value="GHC58858.1"/>
    <property type="molecule type" value="Genomic_DNA"/>
</dbReference>
<keyword evidence="3" id="KW-1185">Reference proteome</keyword>
<evidence type="ECO:0000313" key="2">
    <source>
        <dbReference type="EMBL" id="GHC58858.1"/>
    </source>
</evidence>